<organism evidence="8 9">
    <name type="scientific">Chitinophaga ginsengisegetis</name>
    <dbReference type="NCBI Taxonomy" id="393003"/>
    <lineage>
        <taxon>Bacteria</taxon>
        <taxon>Pseudomonadati</taxon>
        <taxon>Bacteroidota</taxon>
        <taxon>Chitinophagia</taxon>
        <taxon>Chitinophagales</taxon>
        <taxon>Chitinophagaceae</taxon>
        <taxon>Chitinophaga</taxon>
    </lineage>
</organism>
<evidence type="ECO:0000259" key="6">
    <source>
        <dbReference type="PROSITE" id="PS50109"/>
    </source>
</evidence>
<evidence type="ECO:0000256" key="2">
    <source>
        <dbReference type="ARBA" id="ARBA00012438"/>
    </source>
</evidence>
<keyword evidence="3" id="KW-0808">Transferase</keyword>
<keyword evidence="5" id="KW-0597">Phosphoprotein</keyword>
<evidence type="ECO:0000256" key="3">
    <source>
        <dbReference type="ARBA" id="ARBA00022679"/>
    </source>
</evidence>
<dbReference type="PROSITE" id="PS50109">
    <property type="entry name" value="HIS_KIN"/>
    <property type="match status" value="1"/>
</dbReference>
<evidence type="ECO:0000256" key="4">
    <source>
        <dbReference type="ARBA" id="ARBA00022777"/>
    </source>
</evidence>
<dbReference type="InterPro" id="IPR001789">
    <property type="entry name" value="Sig_transdc_resp-reg_receiver"/>
</dbReference>
<evidence type="ECO:0000256" key="5">
    <source>
        <dbReference type="PROSITE-ProRule" id="PRU00169"/>
    </source>
</evidence>
<dbReference type="GO" id="GO:0000160">
    <property type="term" value="P:phosphorelay signal transduction system"/>
    <property type="evidence" value="ECO:0007669"/>
    <property type="project" value="InterPro"/>
</dbReference>
<dbReference type="EMBL" id="FUZZ01000001">
    <property type="protein sequence ID" value="SKC95585.1"/>
    <property type="molecule type" value="Genomic_DNA"/>
</dbReference>
<protein>
    <recommendedName>
        <fullName evidence="2">histidine kinase</fullName>
        <ecNumber evidence="2">2.7.13.3</ecNumber>
    </recommendedName>
</protein>
<dbReference type="InterPro" id="IPR036890">
    <property type="entry name" value="HATPase_C_sf"/>
</dbReference>
<proteinExistence type="predicted"/>
<evidence type="ECO:0000313" key="9">
    <source>
        <dbReference type="Proteomes" id="UP000190166"/>
    </source>
</evidence>
<dbReference type="InterPro" id="IPR004358">
    <property type="entry name" value="Sig_transdc_His_kin-like_C"/>
</dbReference>
<dbReference type="Proteomes" id="UP000190166">
    <property type="component" value="Unassembled WGS sequence"/>
</dbReference>
<evidence type="ECO:0000259" key="7">
    <source>
        <dbReference type="PROSITE" id="PS50110"/>
    </source>
</evidence>
<keyword evidence="9" id="KW-1185">Reference proteome</keyword>
<dbReference type="EC" id="2.7.13.3" evidence="2"/>
<gene>
    <name evidence="8" type="ORF">SAMN05660461_0438</name>
</gene>
<dbReference type="Gene3D" id="3.30.565.10">
    <property type="entry name" value="Histidine kinase-like ATPase, C-terminal domain"/>
    <property type="match status" value="1"/>
</dbReference>
<dbReference type="SMART" id="SM00448">
    <property type="entry name" value="REC"/>
    <property type="match status" value="1"/>
</dbReference>
<dbReference type="InterPro" id="IPR011006">
    <property type="entry name" value="CheY-like_superfamily"/>
</dbReference>
<dbReference type="PRINTS" id="PR00344">
    <property type="entry name" value="BCTRLSENSOR"/>
</dbReference>
<feature type="domain" description="Histidine kinase" evidence="6">
    <location>
        <begin position="1"/>
        <end position="157"/>
    </location>
</feature>
<dbReference type="InterPro" id="IPR003594">
    <property type="entry name" value="HATPase_dom"/>
</dbReference>
<accession>A0A1T5N541</accession>
<evidence type="ECO:0000313" key="8">
    <source>
        <dbReference type="EMBL" id="SKC95585.1"/>
    </source>
</evidence>
<dbReference type="STRING" id="393003.SAMN05660461_0438"/>
<dbReference type="GO" id="GO:0004673">
    <property type="term" value="F:protein histidine kinase activity"/>
    <property type="evidence" value="ECO:0007669"/>
    <property type="project" value="UniProtKB-EC"/>
</dbReference>
<comment type="catalytic activity">
    <reaction evidence="1">
        <text>ATP + protein L-histidine = ADP + protein N-phospho-L-histidine.</text>
        <dbReference type="EC" id="2.7.13.3"/>
    </reaction>
</comment>
<feature type="modified residue" description="4-aspartylphosphate" evidence="5">
    <location>
        <position position="233"/>
    </location>
</feature>
<dbReference type="Gene3D" id="3.40.50.2300">
    <property type="match status" value="1"/>
</dbReference>
<dbReference type="InterPro" id="IPR005467">
    <property type="entry name" value="His_kinase_dom"/>
</dbReference>
<dbReference type="PANTHER" id="PTHR43047:SF64">
    <property type="entry name" value="HISTIDINE KINASE CONTAINING CHEY-HOMOLOGOUS RECEIVER DOMAIN AND PAS DOMAIN-RELATED"/>
    <property type="match status" value="1"/>
</dbReference>
<dbReference type="Pfam" id="PF00072">
    <property type="entry name" value="Response_reg"/>
    <property type="match status" value="1"/>
</dbReference>
<feature type="domain" description="Response regulatory" evidence="7">
    <location>
        <begin position="184"/>
        <end position="298"/>
    </location>
</feature>
<dbReference type="CDD" id="cd17546">
    <property type="entry name" value="REC_hyHK_CKI1_RcsC-like"/>
    <property type="match status" value="1"/>
</dbReference>
<dbReference type="SUPFAM" id="SSF52172">
    <property type="entry name" value="CheY-like"/>
    <property type="match status" value="1"/>
</dbReference>
<name>A0A1T5N541_9BACT</name>
<keyword evidence="4" id="KW-0418">Kinase</keyword>
<dbReference type="PANTHER" id="PTHR43047">
    <property type="entry name" value="TWO-COMPONENT HISTIDINE PROTEIN KINASE"/>
    <property type="match status" value="1"/>
</dbReference>
<dbReference type="SUPFAM" id="SSF55874">
    <property type="entry name" value="ATPase domain of HSP90 chaperone/DNA topoisomerase II/histidine kinase"/>
    <property type="match status" value="1"/>
</dbReference>
<sequence>METAINLSELTDNIKNQFKPQAAGKGILLNTLMNNDIPDALIADPVQLKQILDNLVSNAIKFTDKGAVTIGLQLKTLTKDRVTIYFSVKDTGRGIPEETHETIFKNSKPLQQASDGKHTGTGLWLTQRLAELHNSKIFLKSTPGEGTEFYFEMSFLLANDRHSAATAARNNMLSQHKKKLTGLRILFAEDNHINVLVAKKQLEHFGVIPDCAYNGLEALTMLENNSYHVALLDLHMPSIDGYALAEIVHRQYPDTHVIIFTADIMTEVRTRLAQLHVYDILNKPVSLEKMYEVLLNVARSRNIVD</sequence>
<dbReference type="SMART" id="SM00387">
    <property type="entry name" value="HATPase_c"/>
    <property type="match status" value="1"/>
</dbReference>
<dbReference type="RefSeq" id="WP_079467775.1">
    <property type="nucleotide sequence ID" value="NZ_FUZZ01000001.1"/>
</dbReference>
<dbReference type="PROSITE" id="PS50110">
    <property type="entry name" value="RESPONSE_REGULATORY"/>
    <property type="match status" value="1"/>
</dbReference>
<dbReference type="Pfam" id="PF02518">
    <property type="entry name" value="HATPase_c"/>
    <property type="match status" value="1"/>
</dbReference>
<dbReference type="AlphaFoldDB" id="A0A1T5N541"/>
<evidence type="ECO:0000256" key="1">
    <source>
        <dbReference type="ARBA" id="ARBA00000085"/>
    </source>
</evidence>
<reference evidence="8 9" key="1">
    <citation type="submission" date="2017-02" db="EMBL/GenBank/DDBJ databases">
        <authorList>
            <person name="Peterson S.W."/>
        </authorList>
    </citation>
    <scope>NUCLEOTIDE SEQUENCE [LARGE SCALE GENOMIC DNA]</scope>
    <source>
        <strain evidence="8 9">DSM 18108</strain>
    </source>
</reference>